<sequence length="690" mass="77302">MSLATGKDTLLQMKEEYEKQIERLLPQWKNEIMIRSKQKEFRSHQVLLISRQTDSGKDLKLSRGLYHPATIFMGRQMLGSSNFEFASTLQATPHATESFTVPYTYTHATASNSRSVTDTFKLPANNLARNLSKSDTDTKANHPTSEKMPLLSLPSSSKTENNNCTKNASITESRELFERSFNLRLSQTRSTFRNESSMLKSSKSKRLMIEHLSEHQPTPSVTPSLNDPSLSQSVSDRQDRLDIYSVADRSREQLNAMQNQNIQGLAGENFDTDSDLTISVSESEEHKRPLKCNSNVKRGGKSETTEGPVMIDTNQTSKMLFSQGSNTSSSPKLNCRAADDVSLTEQPIGGKCLSIEGFIHLLQSIEELIKKAELEHFELYQVTTITPEKLEEIISLCNQKNSVNSDLDACGAVVLDQLQKLSWSTSNGCLIPESRLAMSSCSTDEKKLRLSLPSDSAYLWEHWYRHALFLIDHHILTRDRIAEVSGPLLIEKNSIKSNEAIALLKEIFPEKAEESLSFHSNDSSCSLPSVLNDSGEIKQAKPAQWLYSTVTGEQETTSCGEDESKVERLIENIPIKETKAYERLKQSAVQQSCQLSEEDEDDLSELELAGLKESNNDVNTGQEEKVNSEASCSSNQESPQTRIDNKKKAISAIKSKAFWGESDDSNSDIEAALRPQDHSTFKDDFDNFYD</sequence>
<evidence type="ECO:0000256" key="10">
    <source>
        <dbReference type="SAM" id="MobiDB-lite"/>
    </source>
</evidence>
<dbReference type="EMBL" id="AFYH01190385">
    <property type="status" value="NOT_ANNOTATED_CDS"/>
    <property type="molecule type" value="Genomic_DNA"/>
</dbReference>
<dbReference type="STRING" id="7897.ENSLACP00000005699"/>
<keyword evidence="5" id="KW-0963">Cytoplasm</keyword>
<dbReference type="EMBL" id="AFYH01190389">
    <property type="status" value="NOT_ANNOTATED_CDS"/>
    <property type="molecule type" value="Genomic_DNA"/>
</dbReference>
<evidence type="ECO:0000256" key="8">
    <source>
        <dbReference type="ARBA" id="ARBA00024919"/>
    </source>
</evidence>
<dbReference type="PANTHER" id="PTHR16299:SF2">
    <property type="entry name" value="CENTROSOMAL PROTEIN KIZUNA"/>
    <property type="match status" value="1"/>
</dbReference>
<evidence type="ECO:0000313" key="11">
    <source>
        <dbReference type="Ensembl" id="ENSLACP00000005699.1"/>
    </source>
</evidence>
<feature type="region of interest" description="Disordered" evidence="10">
    <location>
        <begin position="129"/>
        <end position="167"/>
    </location>
</feature>
<evidence type="ECO:0000256" key="3">
    <source>
        <dbReference type="ARBA" id="ARBA00010767"/>
    </source>
</evidence>
<dbReference type="Proteomes" id="UP000008672">
    <property type="component" value="Unassembled WGS sequence"/>
</dbReference>
<dbReference type="InterPro" id="IPR026742">
    <property type="entry name" value="Centrosomal_kizuma"/>
</dbReference>
<dbReference type="EMBL" id="AFYH01190386">
    <property type="status" value="NOT_ANNOTATED_CDS"/>
    <property type="molecule type" value="Genomic_DNA"/>
</dbReference>
<dbReference type="HOGENOM" id="CLU_026235_0_0_1"/>
<feature type="region of interest" description="Disordered" evidence="10">
    <location>
        <begin position="611"/>
        <end position="647"/>
    </location>
</feature>
<dbReference type="EMBL" id="AFYH01190384">
    <property type="status" value="NOT_ANNOTATED_CDS"/>
    <property type="molecule type" value="Genomic_DNA"/>
</dbReference>
<dbReference type="InParanoid" id="H3A7S8"/>
<dbReference type="EMBL" id="AFYH01190383">
    <property type="status" value="NOT_ANNOTATED_CDS"/>
    <property type="molecule type" value="Genomic_DNA"/>
</dbReference>
<evidence type="ECO:0000256" key="7">
    <source>
        <dbReference type="ARBA" id="ARBA00023273"/>
    </source>
</evidence>
<evidence type="ECO:0000256" key="5">
    <source>
        <dbReference type="ARBA" id="ARBA00022490"/>
    </source>
</evidence>
<dbReference type="EMBL" id="AFYH01190381">
    <property type="status" value="NOT_ANNOTATED_CDS"/>
    <property type="molecule type" value="Genomic_DNA"/>
</dbReference>
<keyword evidence="6" id="KW-0206">Cytoskeleton</keyword>
<feature type="compositionally biased region" description="Polar residues" evidence="10">
    <location>
        <begin position="628"/>
        <end position="642"/>
    </location>
</feature>
<evidence type="ECO:0000256" key="6">
    <source>
        <dbReference type="ARBA" id="ARBA00023212"/>
    </source>
</evidence>
<evidence type="ECO:0000256" key="9">
    <source>
        <dbReference type="ARBA" id="ARBA00031153"/>
    </source>
</evidence>
<dbReference type="GO" id="GO:0007051">
    <property type="term" value="P:spindle organization"/>
    <property type="evidence" value="ECO:0007669"/>
    <property type="project" value="InterPro"/>
</dbReference>
<comment type="function">
    <text evidence="8">Centrosomal protein required for establishing a robust mitotic centrosome architecture that can endure the forces that converge on the centrosomes during spindle formation. Required for stabilizing the expanded pericentriolar material around the centriole.</text>
</comment>
<evidence type="ECO:0000256" key="4">
    <source>
        <dbReference type="ARBA" id="ARBA00013872"/>
    </source>
</evidence>
<dbReference type="AlphaFoldDB" id="H3A7S8"/>
<dbReference type="eggNOG" id="ENOG502R72X">
    <property type="taxonomic scope" value="Eukaryota"/>
</dbReference>
<name>H3A7S8_LATCH</name>
<organism evidence="11 12">
    <name type="scientific">Latimeria chalumnae</name>
    <name type="common">Coelacanth</name>
    <dbReference type="NCBI Taxonomy" id="7897"/>
    <lineage>
        <taxon>Eukaryota</taxon>
        <taxon>Metazoa</taxon>
        <taxon>Chordata</taxon>
        <taxon>Craniata</taxon>
        <taxon>Vertebrata</taxon>
        <taxon>Euteleostomi</taxon>
        <taxon>Coelacanthiformes</taxon>
        <taxon>Coelacanthidae</taxon>
        <taxon>Latimeria</taxon>
    </lineage>
</organism>
<reference evidence="11" key="2">
    <citation type="submission" date="2025-08" db="UniProtKB">
        <authorList>
            <consortium name="Ensembl"/>
        </authorList>
    </citation>
    <scope>IDENTIFICATION</scope>
</reference>
<evidence type="ECO:0000313" key="12">
    <source>
        <dbReference type="Proteomes" id="UP000008672"/>
    </source>
</evidence>
<dbReference type="EMBL" id="AFYH01190390">
    <property type="status" value="NOT_ANNOTATED_CDS"/>
    <property type="molecule type" value="Genomic_DNA"/>
</dbReference>
<comment type="subcellular location">
    <subcellularLocation>
        <location evidence="1">Cytoplasm</location>
        <location evidence="1">Cytoskeleton</location>
        <location evidence="1">Cilium basal body</location>
    </subcellularLocation>
    <subcellularLocation>
        <location evidence="2">Cytoplasm</location>
        <location evidence="2">Cytoskeleton</location>
        <location evidence="2">Microtubule organizing center</location>
        <location evidence="2">Centrosome</location>
    </subcellularLocation>
</comment>
<feature type="compositionally biased region" description="Polar residues" evidence="10">
    <location>
        <begin position="158"/>
        <end position="167"/>
    </location>
</feature>
<evidence type="ECO:0000256" key="2">
    <source>
        <dbReference type="ARBA" id="ARBA00004300"/>
    </source>
</evidence>
<dbReference type="Bgee" id="ENSLACG00000005063">
    <property type="expression patterns" value="Expressed in muscle tissue and 5 other cell types or tissues"/>
</dbReference>
<gene>
    <name evidence="11" type="primary">KIZ</name>
</gene>
<keyword evidence="12" id="KW-1185">Reference proteome</keyword>
<dbReference type="EMBL" id="AFYH01190387">
    <property type="status" value="NOT_ANNOTATED_CDS"/>
    <property type="molecule type" value="Genomic_DNA"/>
</dbReference>
<proteinExistence type="inferred from homology"/>
<evidence type="ECO:0000256" key="1">
    <source>
        <dbReference type="ARBA" id="ARBA00004120"/>
    </source>
</evidence>
<dbReference type="Ensembl" id="ENSLACT00000005748.1">
    <property type="protein sequence ID" value="ENSLACP00000005699.1"/>
    <property type="gene ID" value="ENSLACG00000005063.1"/>
</dbReference>
<protein>
    <recommendedName>
        <fullName evidence="4">Centrosomal protein kizuna</fullName>
    </recommendedName>
    <alternativeName>
        <fullName evidence="9">Polo-like kinase 1 substrate 1</fullName>
    </alternativeName>
</protein>
<dbReference type="EMBL" id="AFYH01190382">
    <property type="status" value="NOT_ANNOTATED_CDS"/>
    <property type="molecule type" value="Genomic_DNA"/>
</dbReference>
<feature type="region of interest" description="Disordered" evidence="10">
    <location>
        <begin position="282"/>
        <end position="309"/>
    </location>
</feature>
<dbReference type="OMA" id="EKEQTHC"/>
<dbReference type="PANTHER" id="PTHR16299">
    <property type="entry name" value="CENTROSOMAL PROTEIN KIZUNA"/>
    <property type="match status" value="1"/>
</dbReference>
<dbReference type="GeneTree" id="ENSGT00390000010121"/>
<dbReference type="EMBL" id="AFYH01190388">
    <property type="status" value="NOT_ANNOTATED_CDS"/>
    <property type="molecule type" value="Genomic_DNA"/>
</dbReference>
<reference evidence="11" key="3">
    <citation type="submission" date="2025-09" db="UniProtKB">
        <authorList>
            <consortium name="Ensembl"/>
        </authorList>
    </citation>
    <scope>IDENTIFICATION</scope>
</reference>
<accession>H3A7S8</accession>
<reference evidence="12" key="1">
    <citation type="submission" date="2011-08" db="EMBL/GenBank/DDBJ databases">
        <title>The draft genome of Latimeria chalumnae.</title>
        <authorList>
            <person name="Di Palma F."/>
            <person name="Alfoldi J."/>
            <person name="Johnson J."/>
            <person name="Berlin A."/>
            <person name="Gnerre S."/>
            <person name="Jaffe D."/>
            <person name="MacCallum I."/>
            <person name="Young S."/>
            <person name="Walker B.J."/>
            <person name="Lander E."/>
            <person name="Lindblad-Toh K."/>
        </authorList>
    </citation>
    <scope>NUCLEOTIDE SEQUENCE [LARGE SCALE GENOMIC DNA]</scope>
    <source>
        <strain evidence="12">Wild caught</strain>
    </source>
</reference>
<comment type="similarity">
    <text evidence="3">Belongs to the kizuna family.</text>
</comment>
<feature type="region of interest" description="Disordered" evidence="10">
    <location>
        <begin position="214"/>
        <end position="238"/>
    </location>
</feature>
<dbReference type="FunCoup" id="H3A7S8">
    <property type="interactions" value="311"/>
</dbReference>
<keyword evidence="7" id="KW-0966">Cell projection</keyword>
<feature type="compositionally biased region" description="Polar residues" evidence="10">
    <location>
        <begin position="215"/>
        <end position="235"/>
    </location>
</feature>
<dbReference type="GO" id="GO:0005813">
    <property type="term" value="C:centrosome"/>
    <property type="evidence" value="ECO:0007669"/>
    <property type="project" value="UniProtKB-SubCell"/>
</dbReference>